<proteinExistence type="predicted"/>
<dbReference type="EMBL" id="JARBHB010000013">
    <property type="protein sequence ID" value="KAJ8869469.1"/>
    <property type="molecule type" value="Genomic_DNA"/>
</dbReference>
<dbReference type="Proteomes" id="UP001159363">
    <property type="component" value="Chromosome 12"/>
</dbReference>
<sequence>MTLDAWIITLGILTGHDSEEKLNCIEQNGLEPQRASVNRLEARVRTVACFVADQMSGRDPDEACDTHQLELHLYQLKVTTCPCFSSSLFTTLAHVTRGTLAGKLYNLRWIAVTNHIVSCMIHLNPSKGLNLFTSYLPFFKVIFFFYTSQNIEIFR</sequence>
<accession>A0ABQ9GAM0</accession>
<reference evidence="1 2" key="1">
    <citation type="submission" date="2023-02" db="EMBL/GenBank/DDBJ databases">
        <title>LHISI_Scaffold_Assembly.</title>
        <authorList>
            <person name="Stuart O.P."/>
            <person name="Cleave R."/>
            <person name="Magrath M.J.L."/>
            <person name="Mikheyev A.S."/>
        </authorList>
    </citation>
    <scope>NUCLEOTIDE SEQUENCE [LARGE SCALE GENOMIC DNA]</scope>
    <source>
        <strain evidence="1">Daus_M_001</strain>
        <tissue evidence="1">Leg muscle</tissue>
    </source>
</reference>
<comment type="caution">
    <text evidence="1">The sequence shown here is derived from an EMBL/GenBank/DDBJ whole genome shotgun (WGS) entry which is preliminary data.</text>
</comment>
<gene>
    <name evidence="1" type="ORF">PR048_028460</name>
</gene>
<evidence type="ECO:0000313" key="1">
    <source>
        <dbReference type="EMBL" id="KAJ8869469.1"/>
    </source>
</evidence>
<organism evidence="1 2">
    <name type="scientific">Dryococelus australis</name>
    <dbReference type="NCBI Taxonomy" id="614101"/>
    <lineage>
        <taxon>Eukaryota</taxon>
        <taxon>Metazoa</taxon>
        <taxon>Ecdysozoa</taxon>
        <taxon>Arthropoda</taxon>
        <taxon>Hexapoda</taxon>
        <taxon>Insecta</taxon>
        <taxon>Pterygota</taxon>
        <taxon>Neoptera</taxon>
        <taxon>Polyneoptera</taxon>
        <taxon>Phasmatodea</taxon>
        <taxon>Verophasmatodea</taxon>
        <taxon>Anareolatae</taxon>
        <taxon>Phasmatidae</taxon>
        <taxon>Eurycanthinae</taxon>
        <taxon>Dryococelus</taxon>
    </lineage>
</organism>
<name>A0ABQ9GAM0_9NEOP</name>
<protein>
    <submittedName>
        <fullName evidence="1">Uncharacterized protein</fullName>
    </submittedName>
</protein>
<keyword evidence="2" id="KW-1185">Reference proteome</keyword>
<evidence type="ECO:0000313" key="2">
    <source>
        <dbReference type="Proteomes" id="UP001159363"/>
    </source>
</evidence>